<dbReference type="InterPro" id="IPR014016">
    <property type="entry name" value="UvrD-like_ATP-bd"/>
</dbReference>
<protein>
    <submittedName>
        <fullName evidence="6">ATP-dependent DNA helicase PcrA</fullName>
    </submittedName>
</protein>
<accession>T0ZVT9</accession>
<reference evidence="6" key="1">
    <citation type="submission" date="2013-08" db="EMBL/GenBank/DDBJ databases">
        <authorList>
            <person name="Mendez C."/>
            <person name="Richter M."/>
            <person name="Ferrer M."/>
            <person name="Sanchez J."/>
        </authorList>
    </citation>
    <scope>NUCLEOTIDE SEQUENCE</scope>
</reference>
<evidence type="ECO:0000256" key="3">
    <source>
        <dbReference type="ARBA" id="ARBA00022806"/>
    </source>
</evidence>
<evidence type="ECO:0000313" key="6">
    <source>
        <dbReference type="EMBL" id="EQD48747.1"/>
    </source>
</evidence>
<evidence type="ECO:0000259" key="5">
    <source>
        <dbReference type="PROSITE" id="PS51198"/>
    </source>
</evidence>
<feature type="non-terminal residue" evidence="6">
    <location>
        <position position="1"/>
    </location>
</feature>
<dbReference type="EMBL" id="AUZY01007783">
    <property type="protein sequence ID" value="EQD48747.1"/>
    <property type="molecule type" value="Genomic_DNA"/>
</dbReference>
<evidence type="ECO:0000256" key="4">
    <source>
        <dbReference type="ARBA" id="ARBA00022840"/>
    </source>
</evidence>
<dbReference type="InterPro" id="IPR000212">
    <property type="entry name" value="DNA_helicase_UvrD/REP"/>
</dbReference>
<keyword evidence="1" id="KW-0547">Nucleotide-binding</keyword>
<gene>
    <name evidence="6" type="ORF">B1B_11935</name>
</gene>
<evidence type="ECO:0000256" key="1">
    <source>
        <dbReference type="ARBA" id="ARBA00022741"/>
    </source>
</evidence>
<dbReference type="GO" id="GO:0005634">
    <property type="term" value="C:nucleus"/>
    <property type="evidence" value="ECO:0007669"/>
    <property type="project" value="TreeGrafter"/>
</dbReference>
<feature type="non-terminal residue" evidence="6">
    <location>
        <position position="200"/>
    </location>
</feature>
<sequence>VFPEESWRRQVRADLGITYKNGDDFEEALRLAKAGPYDDDEVMTRLTKYGNCAAIAYEERLRSEDRLDYDDLLRHAARTLTVEGVSRLYRAHFGMTMVDEVQDMSLLQFEMVRAVGGDKVTYAGDPAQGIYSFAGADPVEVFKRIRALDPVVVEFNQSYRSAPAVLRAVNALAAQMGSTQLVCADPTRWTDAGHVLSVER</sequence>
<keyword evidence="4" id="KW-0067">ATP-binding</keyword>
<evidence type="ECO:0000256" key="2">
    <source>
        <dbReference type="ARBA" id="ARBA00022801"/>
    </source>
</evidence>
<dbReference type="Pfam" id="PF00580">
    <property type="entry name" value="UvrD-helicase"/>
    <property type="match status" value="1"/>
</dbReference>
<dbReference type="AlphaFoldDB" id="T0ZVT9"/>
<dbReference type="PANTHER" id="PTHR11070:SF2">
    <property type="entry name" value="ATP-DEPENDENT DNA HELICASE SRS2"/>
    <property type="match status" value="1"/>
</dbReference>
<dbReference type="GO" id="GO:0003677">
    <property type="term" value="F:DNA binding"/>
    <property type="evidence" value="ECO:0007669"/>
    <property type="project" value="InterPro"/>
</dbReference>
<dbReference type="SUPFAM" id="SSF52540">
    <property type="entry name" value="P-loop containing nucleoside triphosphate hydrolases"/>
    <property type="match status" value="1"/>
</dbReference>
<keyword evidence="2" id="KW-0378">Hydrolase</keyword>
<name>T0ZVT9_9ZZZZ</name>
<dbReference type="PANTHER" id="PTHR11070">
    <property type="entry name" value="UVRD / RECB / PCRA DNA HELICASE FAMILY MEMBER"/>
    <property type="match status" value="1"/>
</dbReference>
<organism evidence="6">
    <name type="scientific">mine drainage metagenome</name>
    <dbReference type="NCBI Taxonomy" id="410659"/>
    <lineage>
        <taxon>unclassified sequences</taxon>
        <taxon>metagenomes</taxon>
        <taxon>ecological metagenomes</taxon>
    </lineage>
</organism>
<dbReference type="GO" id="GO:0043138">
    <property type="term" value="F:3'-5' DNA helicase activity"/>
    <property type="evidence" value="ECO:0007669"/>
    <property type="project" value="TreeGrafter"/>
</dbReference>
<dbReference type="PROSITE" id="PS51198">
    <property type="entry name" value="UVRD_HELICASE_ATP_BIND"/>
    <property type="match status" value="1"/>
</dbReference>
<dbReference type="GO" id="GO:0005524">
    <property type="term" value="F:ATP binding"/>
    <property type="evidence" value="ECO:0007669"/>
    <property type="project" value="UniProtKB-KW"/>
</dbReference>
<keyword evidence="3 6" id="KW-0347">Helicase</keyword>
<dbReference type="GO" id="GO:0016787">
    <property type="term" value="F:hydrolase activity"/>
    <property type="evidence" value="ECO:0007669"/>
    <property type="project" value="UniProtKB-KW"/>
</dbReference>
<dbReference type="Gene3D" id="3.40.50.300">
    <property type="entry name" value="P-loop containing nucleotide triphosphate hydrolases"/>
    <property type="match status" value="1"/>
</dbReference>
<comment type="caution">
    <text evidence="6">The sequence shown here is derived from an EMBL/GenBank/DDBJ whole genome shotgun (WGS) entry which is preliminary data.</text>
</comment>
<feature type="domain" description="UvrD-like helicase ATP-binding" evidence="5">
    <location>
        <begin position="1"/>
        <end position="162"/>
    </location>
</feature>
<reference evidence="6" key="2">
    <citation type="journal article" date="2014" name="ISME J.">
        <title>Microbial stratification in low pH oxic and suboxic macroscopic growths along an acid mine drainage.</title>
        <authorList>
            <person name="Mendez-Garcia C."/>
            <person name="Mesa V."/>
            <person name="Sprenger R.R."/>
            <person name="Richter M."/>
            <person name="Diez M.S."/>
            <person name="Solano J."/>
            <person name="Bargiela R."/>
            <person name="Golyshina O.V."/>
            <person name="Manteca A."/>
            <person name="Ramos J.L."/>
            <person name="Gallego J.R."/>
            <person name="Llorente I."/>
            <person name="Martins Dos Santos V.A."/>
            <person name="Jensen O.N."/>
            <person name="Pelaez A.I."/>
            <person name="Sanchez J."/>
            <person name="Ferrer M."/>
        </authorList>
    </citation>
    <scope>NUCLEOTIDE SEQUENCE</scope>
</reference>
<dbReference type="InterPro" id="IPR027417">
    <property type="entry name" value="P-loop_NTPase"/>
</dbReference>
<dbReference type="GO" id="GO:0000725">
    <property type="term" value="P:recombinational repair"/>
    <property type="evidence" value="ECO:0007669"/>
    <property type="project" value="TreeGrafter"/>
</dbReference>
<proteinExistence type="predicted"/>